<dbReference type="InterPro" id="IPR015797">
    <property type="entry name" value="NUDIX_hydrolase-like_dom_sf"/>
</dbReference>
<dbReference type="EMBL" id="ATNM01000097">
    <property type="protein sequence ID" value="EPR68580.1"/>
    <property type="molecule type" value="Genomic_DNA"/>
</dbReference>
<dbReference type="InterPro" id="IPR000086">
    <property type="entry name" value="NUDIX_hydrolase_dom"/>
</dbReference>
<evidence type="ECO:0000256" key="4">
    <source>
        <dbReference type="ARBA" id="ARBA00016377"/>
    </source>
</evidence>
<dbReference type="GO" id="GO:0005829">
    <property type="term" value="C:cytosol"/>
    <property type="evidence" value="ECO:0007669"/>
    <property type="project" value="TreeGrafter"/>
</dbReference>
<evidence type="ECO:0000256" key="1">
    <source>
        <dbReference type="ARBA" id="ARBA00000847"/>
    </source>
</evidence>
<reference evidence="9 10" key="1">
    <citation type="journal article" date="2013" name="Genome Announc.">
        <title>Draft Genome Sequence of Cyclobacterium qasimii Strain M12-11BT, Isolated from Arctic Marine Sediment.</title>
        <authorList>
            <person name="Shivaji S."/>
            <person name="Ara S."/>
            <person name="Singh A."/>
            <person name="Kumar Pinnaka A."/>
        </authorList>
    </citation>
    <scope>NUCLEOTIDE SEQUENCE [LARGE SCALE GENOMIC DNA]</scope>
    <source>
        <strain evidence="9 10">M12-11B</strain>
    </source>
</reference>
<dbReference type="GO" id="GO:0006753">
    <property type="term" value="P:nucleoside phosphate metabolic process"/>
    <property type="evidence" value="ECO:0007669"/>
    <property type="project" value="TreeGrafter"/>
</dbReference>
<dbReference type="PATRIC" id="fig|641524.5.peg.2387"/>
<name>S7VEB8_9BACT</name>
<dbReference type="PROSITE" id="PS51462">
    <property type="entry name" value="NUDIX"/>
    <property type="match status" value="1"/>
</dbReference>
<proteinExistence type="inferred from homology"/>
<evidence type="ECO:0000256" key="2">
    <source>
        <dbReference type="ARBA" id="ARBA00001946"/>
    </source>
</evidence>
<keyword evidence="5 9" id="KW-0378">Hydrolase</keyword>
<evidence type="ECO:0000313" key="9">
    <source>
        <dbReference type="EMBL" id="EPR68580.1"/>
    </source>
</evidence>
<evidence type="ECO:0000313" key="10">
    <source>
        <dbReference type="Proteomes" id="UP000014974"/>
    </source>
</evidence>
<comment type="cofactor">
    <cofactor evidence="2">
        <name>Mg(2+)</name>
        <dbReference type="ChEBI" id="CHEBI:18420"/>
    </cofactor>
</comment>
<comment type="catalytic activity">
    <reaction evidence="1">
        <text>GDP-alpha-D-mannose + H2O = alpha-D-mannose 1-phosphate + GMP + 2 H(+)</text>
        <dbReference type="Rhea" id="RHEA:27978"/>
        <dbReference type="ChEBI" id="CHEBI:15377"/>
        <dbReference type="ChEBI" id="CHEBI:15378"/>
        <dbReference type="ChEBI" id="CHEBI:57527"/>
        <dbReference type="ChEBI" id="CHEBI:58115"/>
        <dbReference type="ChEBI" id="CHEBI:58409"/>
    </reaction>
</comment>
<dbReference type="Pfam" id="PF00293">
    <property type="entry name" value="NUDIX"/>
    <property type="match status" value="1"/>
</dbReference>
<evidence type="ECO:0000256" key="3">
    <source>
        <dbReference type="ARBA" id="ARBA00007275"/>
    </source>
</evidence>
<dbReference type="AlphaFoldDB" id="S7VEB8"/>
<dbReference type="CDD" id="cd24161">
    <property type="entry name" value="NUDIX_ADPRase_Ndx2"/>
    <property type="match status" value="1"/>
</dbReference>
<dbReference type="GO" id="GO:0016787">
    <property type="term" value="F:hydrolase activity"/>
    <property type="evidence" value="ECO:0007669"/>
    <property type="project" value="UniProtKB-KW"/>
</dbReference>
<evidence type="ECO:0000256" key="5">
    <source>
        <dbReference type="ARBA" id="ARBA00022801"/>
    </source>
</evidence>
<dbReference type="Proteomes" id="UP000014974">
    <property type="component" value="Unassembled WGS sequence"/>
</dbReference>
<protein>
    <recommendedName>
        <fullName evidence="4">GDP-mannose pyrophosphatase</fullName>
    </recommendedName>
    <alternativeName>
        <fullName evidence="6">GDP-mannose hydrolase</fullName>
    </alternativeName>
    <alternativeName>
        <fullName evidence="7">GDPMK</fullName>
    </alternativeName>
</protein>
<evidence type="ECO:0000259" key="8">
    <source>
        <dbReference type="PROSITE" id="PS51462"/>
    </source>
</evidence>
<gene>
    <name evidence="9" type="ORF">ADICYQ_2408</name>
</gene>
<dbReference type="SUPFAM" id="SSF55811">
    <property type="entry name" value="Nudix"/>
    <property type="match status" value="1"/>
</dbReference>
<comment type="caution">
    <text evidence="9">The sequence shown here is derived from an EMBL/GenBank/DDBJ whole genome shotgun (WGS) entry which is preliminary data.</text>
</comment>
<sequence>MAFSHPFFIMKNPWTTISKKEVYDNPWIKVEEHQVITPTQKKGIYGKVIFKNLAIGILPLDENGYTWLVGQYRYTVDEYAWEIPMGGGPADQTALESAKRELKEETGLQAKEWTELLKIHTSNSVTDEVGYVYLAKGLTQGETEFDDTEDLKIWHLPFNEAYQMVMDGQITDAISMAAILKTAVLLKR</sequence>
<evidence type="ECO:0000256" key="7">
    <source>
        <dbReference type="ARBA" id="ARBA00032272"/>
    </source>
</evidence>
<accession>S7VEB8</accession>
<dbReference type="Gene3D" id="3.90.79.10">
    <property type="entry name" value="Nucleoside Triphosphate Pyrophosphohydrolase"/>
    <property type="match status" value="1"/>
</dbReference>
<feature type="domain" description="Nudix hydrolase" evidence="8">
    <location>
        <begin position="50"/>
        <end position="178"/>
    </location>
</feature>
<dbReference type="STRING" id="641524.ADICYQ_2408"/>
<dbReference type="PANTHER" id="PTHR11839:SF18">
    <property type="entry name" value="NUDIX HYDROLASE DOMAIN-CONTAINING PROTEIN"/>
    <property type="match status" value="1"/>
</dbReference>
<dbReference type="eggNOG" id="COG0494">
    <property type="taxonomic scope" value="Bacteria"/>
</dbReference>
<dbReference type="GO" id="GO:0019693">
    <property type="term" value="P:ribose phosphate metabolic process"/>
    <property type="evidence" value="ECO:0007669"/>
    <property type="project" value="TreeGrafter"/>
</dbReference>
<evidence type="ECO:0000256" key="6">
    <source>
        <dbReference type="ARBA" id="ARBA00032162"/>
    </source>
</evidence>
<dbReference type="PANTHER" id="PTHR11839">
    <property type="entry name" value="UDP/ADP-SUGAR PYROPHOSPHATASE"/>
    <property type="match status" value="1"/>
</dbReference>
<comment type="similarity">
    <text evidence="3">Belongs to the Nudix hydrolase family. NudK subfamily.</text>
</comment>
<organism evidence="9 10">
    <name type="scientific">Cyclobacterium qasimii M12-11B</name>
    <dbReference type="NCBI Taxonomy" id="641524"/>
    <lineage>
        <taxon>Bacteria</taxon>
        <taxon>Pseudomonadati</taxon>
        <taxon>Bacteroidota</taxon>
        <taxon>Cytophagia</taxon>
        <taxon>Cytophagales</taxon>
        <taxon>Cyclobacteriaceae</taxon>
        <taxon>Cyclobacterium</taxon>
    </lineage>
</organism>